<reference evidence="2" key="1">
    <citation type="submission" date="2018-12" db="EMBL/GenBank/DDBJ databases">
        <title>Tengunoibacter tsumagoiensis gen. nov., sp. nov., Dictyobacter kobayashii sp. nov., D. alpinus sp. nov., and D. joshuensis sp. nov. and description of Dictyobacteraceae fam. nov. within the order Ktedonobacterales isolated from Tengu-no-mugimeshi.</title>
        <authorList>
            <person name="Wang C.M."/>
            <person name="Zheng Y."/>
            <person name="Sakai Y."/>
            <person name="Toyoda A."/>
            <person name="Minakuchi Y."/>
            <person name="Abe K."/>
            <person name="Yokota A."/>
            <person name="Yabe S."/>
        </authorList>
    </citation>
    <scope>NUCLEOTIDE SEQUENCE [LARGE SCALE GENOMIC DNA]</scope>
    <source>
        <strain evidence="2">Uno16</strain>
    </source>
</reference>
<evidence type="ECO:0000313" key="1">
    <source>
        <dbReference type="EMBL" id="GCE29078.1"/>
    </source>
</evidence>
<dbReference type="EMBL" id="BIFT01000001">
    <property type="protein sequence ID" value="GCE29078.1"/>
    <property type="molecule type" value="Genomic_DNA"/>
</dbReference>
<dbReference type="InterPro" id="IPR012349">
    <property type="entry name" value="Split_barrel_FMN-bd"/>
</dbReference>
<evidence type="ECO:0008006" key="3">
    <source>
        <dbReference type="Google" id="ProtNLM"/>
    </source>
</evidence>
<organism evidence="1 2">
    <name type="scientific">Dictyobacter alpinus</name>
    <dbReference type="NCBI Taxonomy" id="2014873"/>
    <lineage>
        <taxon>Bacteria</taxon>
        <taxon>Bacillati</taxon>
        <taxon>Chloroflexota</taxon>
        <taxon>Ktedonobacteria</taxon>
        <taxon>Ktedonobacterales</taxon>
        <taxon>Dictyobacteraceae</taxon>
        <taxon>Dictyobacter</taxon>
    </lineage>
</organism>
<protein>
    <recommendedName>
        <fullName evidence="3">Nitroreductase</fullName>
    </recommendedName>
</protein>
<gene>
    <name evidence="1" type="ORF">KDA_45620</name>
</gene>
<proteinExistence type="predicted"/>
<sequence>MKRGDINRWLYRGQRPNGIAKVVNGAWAVFFSWGILPDYMTTLEVTGRTSGRTISLPIVVVAVDGQRYLVSMLGENVQWVHNVRDASGRAVLHRHGRQQVQLEEVPADKRAPILKAYLQIAPGARPHIPVDKDAPLVEFEKVAMAFPVFRVVRSTQR</sequence>
<keyword evidence="2" id="KW-1185">Reference proteome</keyword>
<dbReference type="Proteomes" id="UP000287171">
    <property type="component" value="Unassembled WGS sequence"/>
</dbReference>
<accession>A0A402BCE6</accession>
<dbReference type="Pfam" id="PF04075">
    <property type="entry name" value="F420H2_quin_red"/>
    <property type="match status" value="1"/>
</dbReference>
<dbReference type="AlphaFoldDB" id="A0A402BCE6"/>
<dbReference type="GO" id="GO:0016491">
    <property type="term" value="F:oxidoreductase activity"/>
    <property type="evidence" value="ECO:0007669"/>
    <property type="project" value="InterPro"/>
</dbReference>
<dbReference type="InterPro" id="IPR004378">
    <property type="entry name" value="F420H2_quin_Rdtase"/>
</dbReference>
<name>A0A402BCE6_9CHLR</name>
<comment type="caution">
    <text evidence="1">The sequence shown here is derived from an EMBL/GenBank/DDBJ whole genome shotgun (WGS) entry which is preliminary data.</text>
</comment>
<dbReference type="Gene3D" id="2.30.110.10">
    <property type="entry name" value="Electron Transport, Fmn-binding Protein, Chain A"/>
    <property type="match status" value="1"/>
</dbReference>
<evidence type="ECO:0000313" key="2">
    <source>
        <dbReference type="Proteomes" id="UP000287171"/>
    </source>
</evidence>
<dbReference type="OrthoDB" id="3778270at2"/>